<feature type="region of interest" description="Disordered" evidence="1">
    <location>
        <begin position="196"/>
        <end position="218"/>
    </location>
</feature>
<evidence type="ECO:0000313" key="3">
    <source>
        <dbReference type="Proteomes" id="UP000620124"/>
    </source>
</evidence>
<evidence type="ECO:0000313" key="2">
    <source>
        <dbReference type="EMBL" id="KAF7372019.1"/>
    </source>
</evidence>
<feature type="compositionally biased region" description="Basic and acidic residues" evidence="1">
    <location>
        <begin position="685"/>
        <end position="694"/>
    </location>
</feature>
<feature type="compositionally biased region" description="Polar residues" evidence="1">
    <location>
        <begin position="145"/>
        <end position="156"/>
    </location>
</feature>
<evidence type="ECO:0000256" key="1">
    <source>
        <dbReference type="SAM" id="MobiDB-lite"/>
    </source>
</evidence>
<feature type="region of interest" description="Disordered" evidence="1">
    <location>
        <begin position="1"/>
        <end position="54"/>
    </location>
</feature>
<reference evidence="2" key="1">
    <citation type="submission" date="2020-05" db="EMBL/GenBank/DDBJ databases">
        <title>Mycena genomes resolve the evolution of fungal bioluminescence.</title>
        <authorList>
            <person name="Tsai I.J."/>
        </authorList>
    </citation>
    <scope>NUCLEOTIDE SEQUENCE</scope>
    <source>
        <strain evidence="2">CCC161011</strain>
    </source>
</reference>
<protein>
    <submittedName>
        <fullName evidence="2">Uncharacterized protein</fullName>
    </submittedName>
</protein>
<organism evidence="2 3">
    <name type="scientific">Mycena venus</name>
    <dbReference type="NCBI Taxonomy" id="2733690"/>
    <lineage>
        <taxon>Eukaryota</taxon>
        <taxon>Fungi</taxon>
        <taxon>Dikarya</taxon>
        <taxon>Basidiomycota</taxon>
        <taxon>Agaricomycotina</taxon>
        <taxon>Agaricomycetes</taxon>
        <taxon>Agaricomycetidae</taxon>
        <taxon>Agaricales</taxon>
        <taxon>Marasmiineae</taxon>
        <taxon>Mycenaceae</taxon>
        <taxon>Mycena</taxon>
    </lineage>
</organism>
<dbReference type="Proteomes" id="UP000620124">
    <property type="component" value="Unassembled WGS sequence"/>
</dbReference>
<gene>
    <name evidence="2" type="ORF">MVEN_00060100</name>
</gene>
<feature type="region of interest" description="Disordered" evidence="1">
    <location>
        <begin position="675"/>
        <end position="694"/>
    </location>
</feature>
<feature type="region of interest" description="Disordered" evidence="1">
    <location>
        <begin position="126"/>
        <end position="156"/>
    </location>
</feature>
<comment type="caution">
    <text evidence="2">The sequence shown here is derived from an EMBL/GenBank/DDBJ whole genome shotgun (WGS) entry which is preliminary data.</text>
</comment>
<feature type="compositionally biased region" description="Basic and acidic residues" evidence="1">
    <location>
        <begin position="199"/>
        <end position="215"/>
    </location>
</feature>
<feature type="compositionally biased region" description="Acidic residues" evidence="1">
    <location>
        <begin position="25"/>
        <end position="36"/>
    </location>
</feature>
<dbReference type="EMBL" id="JACAZI010000001">
    <property type="protein sequence ID" value="KAF7372019.1"/>
    <property type="molecule type" value="Genomic_DNA"/>
</dbReference>
<keyword evidence="3" id="KW-1185">Reference proteome</keyword>
<proteinExistence type="predicted"/>
<accession>A0A8H6Z7H3</accession>
<dbReference type="AlphaFoldDB" id="A0A8H6Z7H3"/>
<sequence length="694" mass="76383">MDWTNEDDDEDFGSKSPEAVPETAPQDDEGAMDTTEENGPLQVQDHGATVIGGGSGMQALREENARLQAEVIEYKAEVRDENSSLAVKCSKVQVDLDWYKVRVNALREKVERRERELERARDDIAGMENELQASGDRTRKRTRNSDGGYSLSSIASTPMTNNIKALPLPEPGEDIAMEPSDANALRIVIPKPPATTRSLDVRKSAPPRARVDARGYPDLSPRPGLVTPAILACMQQPPRPVEHAVDARGYPIDEDAWWTTFHLQTRYPIWVYALRHFIMWTYGRAVDPEHRTVVQQLAVDNYYCCDWFANALTEIAKNFQDNLRARKHWPTVKKSDIGYDPVQCAQLIQYRESPTRGCKFIDDAYTLNMRHVRGYNLMTAVGPPRIKGAPANERLACAEFEKIYLQVTATPGFYTGRLTDLHITVEPLINIEPWSLDALGDVTADDVVKRLAKCGVSSHMVDDAYAFAISWAQDETAPLPYGWTAEEVGAIANLGSGYPAPPSLFPESMDACPRSPTLPWINEYENICVFEMSGWAAPELAGMRREPNSSIARAIHNNKARPTRDTGLIAKHNPYLKAIRPPKIKARSTATLNLHALPAVALATQPSNNAPAPVPIHMAAAPPTNIPITPRPVGLGASIHAPSNRRYDYPATTAAGPAPVNPGINPQLTVRNALSSAPSSTVMEVHADVESTSS</sequence>
<feature type="compositionally biased region" description="Acidic residues" evidence="1">
    <location>
        <begin position="1"/>
        <end position="11"/>
    </location>
</feature>
<dbReference type="OrthoDB" id="3064704at2759"/>
<name>A0A8H6Z7H3_9AGAR</name>